<sequence>MRLVLWDIDMTLVVLPGVGLDWYGRAMANTVGAELLHRPALGGRTDLAIATELLTAHGVEASEEVVGALFAEVTVIAGAEAHTVAERGHVLPGAREALAALAGTPRVVQTLVTGNLAALAGHKLTPFGLDTHLDLGIGGYGELSAHRPDLVAAAVRKAEAKHGCRFAPDSVVVIGDTPHDVDAALQNGAVAVGVATGGASEQDLREAGAHHTLRDLSNTAQVLAAVL</sequence>
<dbReference type="InterPro" id="IPR023198">
    <property type="entry name" value="PGP-like_dom2"/>
</dbReference>
<name>A0ABR6BM66_9PSEU</name>
<comment type="caution">
    <text evidence="1">The sequence shown here is derived from an EMBL/GenBank/DDBJ whole genome shotgun (WGS) entry which is preliminary data.</text>
</comment>
<dbReference type="Proteomes" id="UP000517916">
    <property type="component" value="Unassembled WGS sequence"/>
</dbReference>
<dbReference type="RefSeq" id="WP_035976528.1">
    <property type="nucleotide sequence ID" value="NZ_BAAABQ010000025.1"/>
</dbReference>
<dbReference type="Gene3D" id="3.40.50.1000">
    <property type="entry name" value="HAD superfamily/HAD-like"/>
    <property type="match status" value="1"/>
</dbReference>
<evidence type="ECO:0000313" key="2">
    <source>
        <dbReference type="Proteomes" id="UP000517916"/>
    </source>
</evidence>
<proteinExistence type="predicted"/>
<accession>A0ABR6BM66</accession>
<dbReference type="SFLD" id="SFLDS00003">
    <property type="entry name" value="Haloacid_Dehalogenase"/>
    <property type="match status" value="1"/>
</dbReference>
<dbReference type="InterPro" id="IPR050155">
    <property type="entry name" value="HAD-like_hydrolase_sf"/>
</dbReference>
<dbReference type="SFLD" id="SFLDG01129">
    <property type="entry name" value="C1.5:_HAD__Beta-PGM__Phosphata"/>
    <property type="match status" value="1"/>
</dbReference>
<evidence type="ECO:0000313" key="1">
    <source>
        <dbReference type="EMBL" id="MBA8927741.1"/>
    </source>
</evidence>
<dbReference type="SUPFAM" id="SSF56784">
    <property type="entry name" value="HAD-like"/>
    <property type="match status" value="1"/>
</dbReference>
<dbReference type="Gene3D" id="1.10.150.240">
    <property type="entry name" value="Putative phosphatase, domain 2"/>
    <property type="match status" value="1"/>
</dbReference>
<keyword evidence="2" id="KW-1185">Reference proteome</keyword>
<dbReference type="EMBL" id="JACJID010000003">
    <property type="protein sequence ID" value="MBA8927741.1"/>
    <property type="molecule type" value="Genomic_DNA"/>
</dbReference>
<dbReference type="InterPro" id="IPR023214">
    <property type="entry name" value="HAD_sf"/>
</dbReference>
<dbReference type="PANTHER" id="PTHR43434">
    <property type="entry name" value="PHOSPHOGLYCOLATE PHOSPHATASE"/>
    <property type="match status" value="1"/>
</dbReference>
<dbReference type="InterPro" id="IPR036412">
    <property type="entry name" value="HAD-like_sf"/>
</dbReference>
<protein>
    <submittedName>
        <fullName evidence="1">Phosphoglycolate phosphatase-like HAD superfamily hydrolase</fullName>
    </submittedName>
</protein>
<reference evidence="1 2" key="1">
    <citation type="submission" date="2020-08" db="EMBL/GenBank/DDBJ databases">
        <title>Genomic Encyclopedia of Archaeal and Bacterial Type Strains, Phase II (KMG-II): from individual species to whole genera.</title>
        <authorList>
            <person name="Goeker M."/>
        </authorList>
    </citation>
    <scope>NUCLEOTIDE SEQUENCE [LARGE SCALE GENOMIC DNA]</scope>
    <source>
        <strain evidence="1 2">DSM 43850</strain>
    </source>
</reference>
<gene>
    <name evidence="1" type="ORF">BC739_004947</name>
</gene>
<dbReference type="PANTHER" id="PTHR43434:SF1">
    <property type="entry name" value="PHOSPHOGLYCOLATE PHOSPHATASE"/>
    <property type="match status" value="1"/>
</dbReference>
<organism evidence="1 2">
    <name type="scientific">Kutzneria viridogrisea</name>
    <dbReference type="NCBI Taxonomy" id="47990"/>
    <lineage>
        <taxon>Bacteria</taxon>
        <taxon>Bacillati</taxon>
        <taxon>Actinomycetota</taxon>
        <taxon>Actinomycetes</taxon>
        <taxon>Pseudonocardiales</taxon>
        <taxon>Pseudonocardiaceae</taxon>
        <taxon>Kutzneria</taxon>
    </lineage>
</organism>
<dbReference type="Pfam" id="PF12710">
    <property type="entry name" value="HAD"/>
    <property type="match status" value="1"/>
</dbReference>